<comment type="caution">
    <text evidence="1">The sequence shown here is derived from an EMBL/GenBank/DDBJ whole genome shotgun (WGS) entry which is preliminary data.</text>
</comment>
<keyword evidence="2" id="KW-1185">Reference proteome</keyword>
<evidence type="ECO:0000313" key="1">
    <source>
        <dbReference type="EMBL" id="MFC3039711.1"/>
    </source>
</evidence>
<dbReference type="Proteomes" id="UP001595279">
    <property type="component" value="Unassembled WGS sequence"/>
</dbReference>
<sequence length="140" mass="15856">MNLIIIACLILVMNYALTFIQVRHYRKSMEKLISRYRGNSDYYLFSGQSRRMLKSGSIAMLIVDKDYNIIECQVMKGVSVLTSFKAVERYKGLHVGTLLSDLHDKHTPSKDSKKKKIPAITAALMSAAENALMTIPKKRA</sequence>
<name>A0ABV7CTC3_9BACI</name>
<protein>
    <submittedName>
        <fullName evidence="1">Transcriptional regulator GutM</fullName>
    </submittedName>
</protein>
<accession>A0ABV7CTC3</accession>
<dbReference type="Pfam" id="PF06923">
    <property type="entry name" value="GutM"/>
    <property type="match status" value="1"/>
</dbReference>
<dbReference type="InterPro" id="IPR009693">
    <property type="entry name" value="Glucitol_operon_activator"/>
</dbReference>
<proteinExistence type="predicted"/>
<organism evidence="1 2">
    <name type="scientific">Virgibacillus xinjiangensis</name>
    <dbReference type="NCBI Taxonomy" id="393090"/>
    <lineage>
        <taxon>Bacteria</taxon>
        <taxon>Bacillati</taxon>
        <taxon>Bacillota</taxon>
        <taxon>Bacilli</taxon>
        <taxon>Bacillales</taxon>
        <taxon>Bacillaceae</taxon>
        <taxon>Virgibacillus</taxon>
    </lineage>
</organism>
<gene>
    <name evidence="1" type="ORF">ACFOGI_05560</name>
</gene>
<reference evidence="2" key="1">
    <citation type="journal article" date="2019" name="Int. J. Syst. Evol. Microbiol.">
        <title>The Global Catalogue of Microorganisms (GCM) 10K type strain sequencing project: providing services to taxonomists for standard genome sequencing and annotation.</title>
        <authorList>
            <consortium name="The Broad Institute Genomics Platform"/>
            <consortium name="The Broad Institute Genome Sequencing Center for Infectious Disease"/>
            <person name="Wu L."/>
            <person name="Ma J."/>
        </authorList>
    </citation>
    <scope>NUCLEOTIDE SEQUENCE [LARGE SCALE GENOMIC DNA]</scope>
    <source>
        <strain evidence="2">KCTC 13128</strain>
    </source>
</reference>
<dbReference type="RefSeq" id="WP_390269687.1">
    <property type="nucleotide sequence ID" value="NZ_JBHRSA010000022.1"/>
</dbReference>
<evidence type="ECO:0000313" key="2">
    <source>
        <dbReference type="Proteomes" id="UP001595279"/>
    </source>
</evidence>
<dbReference type="EMBL" id="JBHRSA010000022">
    <property type="protein sequence ID" value="MFC3039711.1"/>
    <property type="molecule type" value="Genomic_DNA"/>
</dbReference>